<feature type="binding site" evidence="2">
    <location>
        <position position="65"/>
    </location>
    <ligand>
        <name>Mg(2+)</name>
        <dbReference type="ChEBI" id="CHEBI:18420"/>
        <label>2</label>
    </ligand>
</feature>
<dbReference type="PROSITE" id="PS00379">
    <property type="entry name" value="CDP_ALCOHOL_P_TRANSF"/>
    <property type="match status" value="1"/>
</dbReference>
<protein>
    <recommendedName>
        <fullName evidence="2">Archaetidylinositol phosphate synthase</fullName>
        <shortName evidence="2">AIP synthase</shortName>
        <ecNumber evidence="2">2.7.8.39</ecNumber>
    </recommendedName>
</protein>
<comment type="function">
    <text evidence="2">Catalyzes the formation of archaetidylinositol phosphate (AIP) from CDP-archaeol (CDP-ArOH or CDP-2,3-bis-(O-phytanyl)-sn-glycerol) and 1L-myo-inositol 1-phosphate (IP or 1D-myo-inositol 3-phosphate). AIP is a precursor of archaetidyl-myo-inositol (AI), an ether-type inositol phospholipid ubiquitously distributed in archaea membranes and essential for glycolipid biosynthesis in archaea.</text>
</comment>
<keyword evidence="2" id="KW-0479">Metal-binding</keyword>
<dbReference type="HAMAP" id="MF_02242">
    <property type="entry name" value="AIP_synthase"/>
    <property type="match status" value="1"/>
</dbReference>
<gene>
    <name evidence="5" type="ORF">TQ35_001015</name>
    <name evidence="4" type="ORF">TQ35_03840</name>
</gene>
<organism evidence="4">
    <name type="scientific">Candidatus Aramenus sulfurataquae</name>
    <dbReference type="NCBI Taxonomy" id="1326980"/>
    <lineage>
        <taxon>Archaea</taxon>
        <taxon>Thermoproteota</taxon>
        <taxon>Thermoprotei</taxon>
        <taxon>Sulfolobales</taxon>
        <taxon>Sulfolobaceae</taxon>
        <taxon>Candidatus Aramenus</taxon>
    </lineage>
</organism>
<dbReference type="PATRIC" id="fig|1326980.8.peg.1018"/>
<dbReference type="Pfam" id="PF01066">
    <property type="entry name" value="CDP-OH_P_transf"/>
    <property type="match status" value="1"/>
</dbReference>
<dbReference type="EMBL" id="JZWS01000024">
    <property type="protein sequence ID" value="KJR79073.1"/>
    <property type="molecule type" value="Genomic_DNA"/>
</dbReference>
<comment type="catalytic activity">
    <reaction evidence="2">
        <text>CDP-2,3-bis-O-(phytanyl)-sn-glycerol + 1D-myo-inositol 3-phosphate = saturated 1-archaetidyl-1D-myo-inositol 3-phosphate + CMP + H(+)</text>
        <dbReference type="Rhea" id="RHEA:36823"/>
        <dbReference type="ChEBI" id="CHEBI:15378"/>
        <dbReference type="ChEBI" id="CHEBI:58401"/>
        <dbReference type="ChEBI" id="CHEBI:60377"/>
        <dbReference type="ChEBI" id="CHEBI:74004"/>
        <dbReference type="ChEBI" id="CHEBI:74006"/>
        <dbReference type="EC" id="2.7.8.39"/>
    </reaction>
</comment>
<dbReference type="InterPro" id="IPR044270">
    <property type="entry name" value="AIP_synthase"/>
</dbReference>
<dbReference type="EC" id="2.7.8.39" evidence="2"/>
<name>A0A0F2LNB8_9CREN</name>
<reference evidence="4" key="1">
    <citation type="submission" date="2015-03" db="EMBL/GenBank/DDBJ databases">
        <title>Metagenome Sequencing of an Archaeal-Dominated Microbial Community from a Hot Spring at the Los Azufres Geothermal Field, Mexico.</title>
        <authorList>
            <person name="Servin-Garciduenas L.E."/>
            <person name="Martinez-Romero E."/>
        </authorList>
    </citation>
    <scope>NUCLEOTIDE SEQUENCE [LARGE SCALE GENOMIC DNA]</scope>
    <source>
        <strain evidence="4">AZ1-454</strain>
    </source>
</reference>
<dbReference type="UniPathway" id="UPA00085"/>
<feature type="transmembrane region" description="Helical" evidence="2">
    <location>
        <begin position="20"/>
        <end position="47"/>
    </location>
</feature>
<evidence type="ECO:0000256" key="3">
    <source>
        <dbReference type="RuleBase" id="RU003750"/>
    </source>
</evidence>
<dbReference type="EMBL" id="JZWS02000001">
    <property type="protein sequence ID" value="MCL7343156.1"/>
    <property type="molecule type" value="Genomic_DNA"/>
</dbReference>
<feature type="binding site" evidence="2">
    <location>
        <position position="86"/>
    </location>
    <ligand>
        <name>Mg(2+)</name>
        <dbReference type="ChEBI" id="CHEBI:18420"/>
        <label>1</label>
    </ligand>
</feature>
<feature type="binding site" evidence="2">
    <location>
        <position position="86"/>
    </location>
    <ligand>
        <name>Mg(2+)</name>
        <dbReference type="ChEBI" id="CHEBI:18420"/>
        <label>2</label>
    </ligand>
</feature>
<dbReference type="NCBIfam" id="NF040950">
    <property type="entry name" value="archin_ph_syn"/>
    <property type="match status" value="1"/>
</dbReference>
<comment type="caution">
    <text evidence="4">The sequence shown here is derived from an EMBL/GenBank/DDBJ whole genome shotgun (WGS) entry which is preliminary data.</text>
</comment>
<dbReference type="GO" id="GO:0000287">
    <property type="term" value="F:magnesium ion binding"/>
    <property type="evidence" value="ECO:0007669"/>
    <property type="project" value="UniProtKB-UniRule"/>
</dbReference>
<evidence type="ECO:0000256" key="1">
    <source>
        <dbReference type="ARBA" id="ARBA00022679"/>
    </source>
</evidence>
<keyword evidence="2" id="KW-1003">Cell membrane</keyword>
<keyword evidence="2" id="KW-0812">Transmembrane</keyword>
<comment type="pathway">
    <text evidence="2">Lipid metabolism; phospholipid metabolism.</text>
</comment>
<keyword evidence="2" id="KW-0443">Lipid metabolism</keyword>
<feature type="active site" description="Proton acceptor" evidence="2">
    <location>
        <position position="90"/>
    </location>
</feature>
<keyword evidence="2" id="KW-1208">Phospholipid metabolism</keyword>
<comment type="similarity">
    <text evidence="2 3">Belongs to the CDP-alcohol phosphatidyltransferase class-I family.</text>
</comment>
<dbReference type="InterPro" id="IPR000462">
    <property type="entry name" value="CDP-OH_P_trans"/>
</dbReference>
<dbReference type="Gene3D" id="1.20.120.1760">
    <property type="match status" value="1"/>
</dbReference>
<accession>A0A0F2LNB8</accession>
<feature type="transmembrane region" description="Helical" evidence="2">
    <location>
        <begin position="96"/>
        <end position="124"/>
    </location>
</feature>
<keyword evidence="1 2" id="KW-0808">Transferase</keyword>
<keyword evidence="2" id="KW-0464">Manganese</keyword>
<dbReference type="GO" id="GO:0008654">
    <property type="term" value="P:phospholipid biosynthetic process"/>
    <property type="evidence" value="ECO:0007669"/>
    <property type="project" value="UniProtKB-UniRule"/>
</dbReference>
<feature type="binding site" evidence="2">
    <location>
        <position position="65"/>
    </location>
    <ligand>
        <name>Mg(2+)</name>
        <dbReference type="ChEBI" id="CHEBI:18420"/>
        <label>1</label>
    </ligand>
</feature>
<dbReference type="GO" id="GO:0005886">
    <property type="term" value="C:plasma membrane"/>
    <property type="evidence" value="ECO:0007669"/>
    <property type="project" value="UniProtKB-SubCell"/>
</dbReference>
<evidence type="ECO:0000313" key="5">
    <source>
        <dbReference type="EMBL" id="MCL7343156.1"/>
    </source>
</evidence>
<reference evidence="5" key="2">
    <citation type="submission" date="2022-05" db="EMBL/GenBank/DDBJ databases">
        <title>Metagenome Sequencing of an Archaeal-Dominated Microbial Community from a Hot Spring at the Los Azufres Geothermal Field, Mexico.</title>
        <authorList>
            <person name="Marin-Paredes R."/>
            <person name="Martinez-Romero E."/>
            <person name="Servin-Garciduenas L.E."/>
        </authorList>
    </citation>
    <scope>NUCLEOTIDE SEQUENCE</scope>
    <source>
        <strain evidence="5">AZ1-454</strain>
    </source>
</reference>
<evidence type="ECO:0000256" key="2">
    <source>
        <dbReference type="HAMAP-Rule" id="MF_02242"/>
    </source>
</evidence>
<sequence>MITRLRKESKKLISPIASALIRVGFTANAMTLTGLALAVVFLLVVWATRNAFYGVVLLIVSSLADALDGEIARLSGKAGPFGSFLDSSLDRIEDTIFISSFVLLGFQPLLVSLLVGLSLSISYLRAKAESLGVKAEGKGIIERGERLIFVAVILLVSPLSFEVASVLFYALFVLSAVTVVQRFLLVSSAFPK</sequence>
<dbReference type="InterPro" id="IPR043130">
    <property type="entry name" value="CDP-OH_PTrfase_TM_dom"/>
</dbReference>
<keyword evidence="2" id="KW-0444">Lipid biosynthesis</keyword>
<feature type="binding site" evidence="2">
    <location>
        <position position="68"/>
    </location>
    <ligand>
        <name>Mg(2+)</name>
        <dbReference type="ChEBI" id="CHEBI:18420"/>
        <label>1</label>
    </ligand>
</feature>
<feature type="transmembrane region" description="Helical" evidence="2">
    <location>
        <begin position="144"/>
        <end position="161"/>
    </location>
</feature>
<dbReference type="AlphaFoldDB" id="A0A0F2LNB8"/>
<comment type="subcellular location">
    <subcellularLocation>
        <location evidence="2">Cell membrane</location>
        <topology evidence="2">Multi-pass membrane protein</topology>
    </subcellularLocation>
</comment>
<comment type="cofactor">
    <cofactor evidence="2">
        <name>Mn(2+)</name>
        <dbReference type="ChEBI" id="CHEBI:29035"/>
    </cofactor>
    <cofactor evidence="2">
        <name>Mg(2+)</name>
        <dbReference type="ChEBI" id="CHEBI:18420"/>
    </cofactor>
    <text evidence="2">Binds 2 Mg(2+) or Mn(2+) ions per subunit.</text>
</comment>
<comment type="caution">
    <text evidence="2">Lacks conserved residue(s) required for the propagation of feature annotation.</text>
</comment>
<evidence type="ECO:0000313" key="4">
    <source>
        <dbReference type="EMBL" id="KJR79073.1"/>
    </source>
</evidence>
<dbReference type="InterPro" id="IPR054868">
    <property type="entry name" value="archin_ph_syn"/>
</dbReference>
<dbReference type="GO" id="GO:0016780">
    <property type="term" value="F:phosphotransferase activity, for other substituted phosphate groups"/>
    <property type="evidence" value="ECO:0007669"/>
    <property type="project" value="UniProtKB-UniRule"/>
</dbReference>
<feature type="binding site" evidence="2">
    <location>
        <position position="90"/>
    </location>
    <ligand>
        <name>Mg(2+)</name>
        <dbReference type="ChEBI" id="CHEBI:18420"/>
        <label>2</label>
    </ligand>
</feature>
<dbReference type="InterPro" id="IPR048254">
    <property type="entry name" value="CDP_ALCOHOL_P_TRANSF_CS"/>
</dbReference>
<keyword evidence="2" id="KW-0472">Membrane</keyword>
<keyword evidence="2" id="KW-1133">Transmembrane helix</keyword>
<keyword evidence="2" id="KW-0460">Magnesium</keyword>
<proteinExistence type="inferred from homology"/>